<dbReference type="AlphaFoldDB" id="A0A2U1B9X0"/>
<dbReference type="Pfam" id="PF14488">
    <property type="entry name" value="DUF4434"/>
    <property type="match status" value="1"/>
</dbReference>
<feature type="domain" description="DUF4434" evidence="1">
    <location>
        <begin position="23"/>
        <end position="307"/>
    </location>
</feature>
<evidence type="ECO:0000313" key="3">
    <source>
        <dbReference type="Proteomes" id="UP000245959"/>
    </source>
</evidence>
<dbReference type="InterPro" id="IPR027849">
    <property type="entry name" value="DUF4434"/>
</dbReference>
<reference evidence="2 3" key="1">
    <citation type="submission" date="2018-04" db="EMBL/GenBank/DDBJ databases">
        <title>Genomic Encyclopedia of Type Strains, Phase IV (KMG-IV): sequencing the most valuable type-strain genomes for metagenomic binning, comparative biology and taxonomic classification.</title>
        <authorList>
            <person name="Goeker M."/>
        </authorList>
    </citation>
    <scope>NUCLEOTIDE SEQUENCE [LARGE SCALE GENOMIC DNA]</scope>
    <source>
        <strain evidence="2 3">DSM 14823</strain>
    </source>
</reference>
<dbReference type="GeneID" id="78293819"/>
<organism evidence="2 3">
    <name type="scientific">Victivallis vadensis</name>
    <dbReference type="NCBI Taxonomy" id="172901"/>
    <lineage>
        <taxon>Bacteria</taxon>
        <taxon>Pseudomonadati</taxon>
        <taxon>Lentisphaerota</taxon>
        <taxon>Lentisphaeria</taxon>
        <taxon>Victivallales</taxon>
        <taxon>Victivallaceae</taxon>
        <taxon>Victivallis</taxon>
    </lineage>
</organism>
<keyword evidence="3" id="KW-1185">Reference proteome</keyword>
<accession>A0A2U1B9X0</accession>
<evidence type="ECO:0000259" key="1">
    <source>
        <dbReference type="Pfam" id="PF14488"/>
    </source>
</evidence>
<name>A0A2U1B9X0_9BACT</name>
<dbReference type="RefSeq" id="WP_116882489.1">
    <property type="nucleotide sequence ID" value="NZ_JBNPME010000044.1"/>
</dbReference>
<comment type="caution">
    <text evidence="2">The sequence shown here is derived from an EMBL/GenBank/DDBJ whole genome shotgun (WGS) entry which is preliminary data.</text>
</comment>
<sequence length="347" mass="39328">MACQPLISGIMLSLGPNSFADSSYLYRMGAGEWRAELDAMQRFGIDWLGCWSGLETCVERRAAVPGGDLIGFLLREAEERNMRLSLSCGFCPGWWEEWNLPKALAFTGRSIERLRRRYGAFRSFDSWYLDYEIYLRWGEEAEQMAELYRGVTAYCHEADRRPVMVSPFFQPDTSGRCGVFRYGEPAEYYPFWRDLLAGSGIDILALQDNGGQHLGCFGDGERLPFIREVTRACRDAGVRYWGNVESGELPVASVDAFAERYGAGGDVNDRRIRPDWRAVPLPKLERKLELAARDAEKIMSWGYMEFFRPGGGAENRRNYQAYCSYRDSVRGVEVESASSELLAAGSV</sequence>
<dbReference type="InterPro" id="IPR017853">
    <property type="entry name" value="GH"/>
</dbReference>
<dbReference type="SUPFAM" id="SSF51445">
    <property type="entry name" value="(Trans)glycosidases"/>
    <property type="match status" value="1"/>
</dbReference>
<proteinExistence type="predicted"/>
<evidence type="ECO:0000313" key="2">
    <source>
        <dbReference type="EMBL" id="PVY45459.1"/>
    </source>
</evidence>
<dbReference type="Gene3D" id="3.20.20.80">
    <property type="entry name" value="Glycosidases"/>
    <property type="match status" value="1"/>
</dbReference>
<gene>
    <name evidence="2" type="ORF">C8D82_10229</name>
</gene>
<dbReference type="Proteomes" id="UP000245959">
    <property type="component" value="Unassembled WGS sequence"/>
</dbReference>
<dbReference type="EMBL" id="QEKH01000002">
    <property type="protein sequence ID" value="PVY45459.1"/>
    <property type="molecule type" value="Genomic_DNA"/>
</dbReference>
<protein>
    <submittedName>
        <fullName evidence="2">Uncharacterized protein DUF4434</fullName>
    </submittedName>
</protein>